<sequence>MEEYAKVLRWAMDNDVYGLKTTIQLPKTAIFEKDVGFINFYLGVYAADVHYECGLSTKPAEAVNDHWHWFWNTGFSNDGGPWMIKGGATVPIELSLNSDSQLEYKVAGEVVKTFFAEAEPFGALSNARLVVAACDQKFECIPEPLPEWTTRHDTVICDGFSYRDSCGTWRTLSSTNSAPPTSTIFWPTGYEHTGTPADYTTTLSAGKIIASLVD</sequence>
<proteinExistence type="predicted"/>
<dbReference type="RefSeq" id="WP_125082047.1">
    <property type="nucleotide sequence ID" value="NZ_CP034248.1"/>
</dbReference>
<accession>A0A3Q8SA50</accession>
<dbReference type="EMBL" id="CP034248">
    <property type="protein sequence ID" value="AZK45956.1"/>
    <property type="molecule type" value="Genomic_DNA"/>
</dbReference>
<reference evidence="1 2" key="1">
    <citation type="submission" date="2018-11" db="EMBL/GenBank/DDBJ databases">
        <title>Genome sequencing of Paenibacillus lentus DSM25539(T).</title>
        <authorList>
            <person name="Kook J.-K."/>
            <person name="Park S.-N."/>
            <person name="Lim Y.K."/>
        </authorList>
    </citation>
    <scope>NUCLEOTIDE SEQUENCE [LARGE SCALE GENOMIC DNA]</scope>
    <source>
        <strain evidence="1 2">DSM 25539</strain>
    </source>
</reference>
<gene>
    <name evidence="1" type="ORF">EIM92_06840</name>
</gene>
<keyword evidence="2" id="KW-1185">Reference proteome</keyword>
<protein>
    <submittedName>
        <fullName evidence="1">Uncharacterized protein</fullName>
    </submittedName>
</protein>
<organism evidence="1 2">
    <name type="scientific">Paenibacillus lentus</name>
    <dbReference type="NCBI Taxonomy" id="1338368"/>
    <lineage>
        <taxon>Bacteria</taxon>
        <taxon>Bacillati</taxon>
        <taxon>Bacillota</taxon>
        <taxon>Bacilli</taxon>
        <taxon>Bacillales</taxon>
        <taxon>Paenibacillaceae</taxon>
        <taxon>Paenibacillus</taxon>
    </lineage>
</organism>
<dbReference type="OrthoDB" id="2573787at2"/>
<dbReference type="Proteomes" id="UP000273145">
    <property type="component" value="Chromosome"/>
</dbReference>
<name>A0A3Q8SA50_9BACL</name>
<evidence type="ECO:0000313" key="2">
    <source>
        <dbReference type="Proteomes" id="UP000273145"/>
    </source>
</evidence>
<dbReference type="AlphaFoldDB" id="A0A3Q8SA50"/>
<evidence type="ECO:0000313" key="1">
    <source>
        <dbReference type="EMBL" id="AZK45956.1"/>
    </source>
</evidence>
<dbReference type="KEGG" id="plen:EIM92_06840"/>